<feature type="region of interest" description="Disordered" evidence="1">
    <location>
        <begin position="1"/>
        <end position="56"/>
    </location>
</feature>
<reference evidence="2" key="1">
    <citation type="submission" date="2019-10" db="EMBL/GenBank/DDBJ databases">
        <title>The sequence and de novo assembly of the wild yak genome.</title>
        <authorList>
            <person name="Liu Y."/>
        </authorList>
    </citation>
    <scope>NUCLEOTIDE SEQUENCE [LARGE SCALE GENOMIC DNA]</scope>
    <source>
        <strain evidence="2">WY2019</strain>
    </source>
</reference>
<name>A0A6B0S8K2_9CETA</name>
<dbReference type="Proteomes" id="UP000322234">
    <property type="component" value="Unassembled WGS sequence"/>
</dbReference>
<evidence type="ECO:0000313" key="3">
    <source>
        <dbReference type="Proteomes" id="UP000322234"/>
    </source>
</evidence>
<dbReference type="EMBL" id="VBQZ03000160">
    <property type="protein sequence ID" value="MXQ96384.1"/>
    <property type="molecule type" value="Genomic_DNA"/>
</dbReference>
<dbReference type="AlphaFoldDB" id="A0A6B0S8K2"/>
<sequence>MSSNALSHSKDGELESEKKKLSFRQLDRGKGTIKMNTENFPIGETTFPPDAVSSVTPGSDLSLQVSQYKKILKACNIEAEMLVSSSSSSPLHQMLTLKTHLFPQPSSTLIICEQRTALMAEQTRAGLE</sequence>
<evidence type="ECO:0000256" key="1">
    <source>
        <dbReference type="SAM" id="MobiDB-lite"/>
    </source>
</evidence>
<evidence type="ECO:0000313" key="2">
    <source>
        <dbReference type="EMBL" id="MXQ96384.1"/>
    </source>
</evidence>
<proteinExistence type="predicted"/>
<feature type="compositionally biased region" description="Basic and acidic residues" evidence="1">
    <location>
        <begin position="8"/>
        <end position="30"/>
    </location>
</feature>
<organism evidence="2 3">
    <name type="scientific">Bos mutus</name>
    <name type="common">wild yak</name>
    <dbReference type="NCBI Taxonomy" id="72004"/>
    <lineage>
        <taxon>Eukaryota</taxon>
        <taxon>Metazoa</taxon>
        <taxon>Chordata</taxon>
        <taxon>Craniata</taxon>
        <taxon>Vertebrata</taxon>
        <taxon>Euteleostomi</taxon>
        <taxon>Mammalia</taxon>
        <taxon>Eutheria</taxon>
        <taxon>Laurasiatheria</taxon>
        <taxon>Artiodactyla</taxon>
        <taxon>Ruminantia</taxon>
        <taxon>Pecora</taxon>
        <taxon>Bovidae</taxon>
        <taxon>Bovinae</taxon>
        <taxon>Bos</taxon>
    </lineage>
</organism>
<gene>
    <name evidence="2" type="ORF">E5288_WYG001232</name>
</gene>
<keyword evidence="3" id="KW-1185">Reference proteome</keyword>
<protein>
    <submittedName>
        <fullName evidence="2">Uncharacterized protein</fullName>
    </submittedName>
</protein>
<accession>A0A6B0S8K2</accession>
<comment type="caution">
    <text evidence="2">The sequence shown here is derived from an EMBL/GenBank/DDBJ whole genome shotgun (WGS) entry which is preliminary data.</text>
</comment>